<dbReference type="AlphaFoldDB" id="A0A9D9D9S6"/>
<proteinExistence type="inferred from homology"/>
<comment type="subcellular location">
    <subcellularLocation>
        <location evidence="6">Cytoplasm</location>
    </subcellularLocation>
</comment>
<dbReference type="HAMAP" id="MF_00074">
    <property type="entry name" value="16SrRNA_methyltr_G"/>
    <property type="match status" value="1"/>
</dbReference>
<evidence type="ECO:0000256" key="4">
    <source>
        <dbReference type="ARBA" id="ARBA00022679"/>
    </source>
</evidence>
<dbReference type="PANTHER" id="PTHR31760">
    <property type="entry name" value="S-ADENOSYL-L-METHIONINE-DEPENDENT METHYLTRANSFERASES SUPERFAMILY PROTEIN"/>
    <property type="match status" value="1"/>
</dbReference>
<dbReference type="PANTHER" id="PTHR31760:SF0">
    <property type="entry name" value="S-ADENOSYL-L-METHIONINE-DEPENDENT METHYLTRANSFERASES SUPERFAMILY PROTEIN"/>
    <property type="match status" value="1"/>
</dbReference>
<evidence type="ECO:0000313" key="7">
    <source>
        <dbReference type="EMBL" id="MBO8415033.1"/>
    </source>
</evidence>
<dbReference type="InterPro" id="IPR003682">
    <property type="entry name" value="rRNA_ssu_MeTfrase_G"/>
</dbReference>
<comment type="caution">
    <text evidence="7">The sequence shown here is derived from an EMBL/GenBank/DDBJ whole genome shotgun (WGS) entry which is preliminary data.</text>
</comment>
<comment type="function">
    <text evidence="6">Specifically methylates the N7 position of guanine in position 527 of 16S rRNA.</text>
</comment>
<evidence type="ECO:0000256" key="2">
    <source>
        <dbReference type="ARBA" id="ARBA00022552"/>
    </source>
</evidence>
<sequence length="229" mass="25248">MAGKYTASSGTDLHAYLQKLFLQYNQGAEPQKRIEVTEGQLQSFVKLIELLSYWNKSLNLTAIRDEREMALLHIMDSAVVSPLLGEARLIADVGTGAGFPGLVLALLNPDKEFTLVDSIAKKLAFVTTAATQLNLTNVKIVQARVEQLESDEGFEVIVSRAFAPLERMVNWCLPLLKPEGRFIAMKAHLTKEELSAVPSTVRTAKIESLQVPGLDALRQAVILTRTETE</sequence>
<comment type="catalytic activity">
    <reaction evidence="6">
        <text>guanosine(527) in 16S rRNA + S-adenosyl-L-methionine = N(7)-methylguanosine(527) in 16S rRNA + S-adenosyl-L-homocysteine</text>
        <dbReference type="Rhea" id="RHEA:42732"/>
        <dbReference type="Rhea" id="RHEA-COMP:10209"/>
        <dbReference type="Rhea" id="RHEA-COMP:10210"/>
        <dbReference type="ChEBI" id="CHEBI:57856"/>
        <dbReference type="ChEBI" id="CHEBI:59789"/>
        <dbReference type="ChEBI" id="CHEBI:74269"/>
        <dbReference type="ChEBI" id="CHEBI:74480"/>
        <dbReference type="EC" id="2.1.1.170"/>
    </reaction>
</comment>
<dbReference type="GO" id="GO:0070043">
    <property type="term" value="F:rRNA (guanine-N7-)-methyltransferase activity"/>
    <property type="evidence" value="ECO:0007669"/>
    <property type="project" value="UniProtKB-UniRule"/>
</dbReference>
<evidence type="ECO:0000256" key="1">
    <source>
        <dbReference type="ARBA" id="ARBA00022490"/>
    </source>
</evidence>
<dbReference type="GO" id="GO:0005829">
    <property type="term" value="C:cytosol"/>
    <property type="evidence" value="ECO:0007669"/>
    <property type="project" value="TreeGrafter"/>
</dbReference>
<keyword evidence="1 6" id="KW-0963">Cytoplasm</keyword>
<keyword evidence="4 6" id="KW-0808">Transferase</keyword>
<evidence type="ECO:0000256" key="5">
    <source>
        <dbReference type="ARBA" id="ARBA00022691"/>
    </source>
</evidence>
<name>A0A9D9D9S6_9GAMM</name>
<feature type="binding site" evidence="6">
    <location>
        <position position="160"/>
    </location>
    <ligand>
        <name>S-adenosyl-L-methionine</name>
        <dbReference type="ChEBI" id="CHEBI:59789"/>
    </ligand>
</feature>
<feature type="binding site" evidence="6">
    <location>
        <position position="99"/>
    </location>
    <ligand>
        <name>S-adenosyl-L-methionine</name>
        <dbReference type="ChEBI" id="CHEBI:59789"/>
    </ligand>
</feature>
<dbReference type="SUPFAM" id="SSF53335">
    <property type="entry name" value="S-adenosyl-L-methionine-dependent methyltransferases"/>
    <property type="match status" value="1"/>
</dbReference>
<dbReference type="EC" id="2.1.1.170" evidence="6"/>
<dbReference type="NCBIfam" id="TIGR00138">
    <property type="entry name" value="rsmG_gidB"/>
    <property type="match status" value="1"/>
</dbReference>
<comment type="similarity">
    <text evidence="6">Belongs to the methyltransferase superfamily. RNA methyltransferase RsmG family.</text>
</comment>
<keyword evidence="3 6" id="KW-0489">Methyltransferase</keyword>
<evidence type="ECO:0000256" key="6">
    <source>
        <dbReference type="HAMAP-Rule" id="MF_00074"/>
    </source>
</evidence>
<evidence type="ECO:0000256" key="3">
    <source>
        <dbReference type="ARBA" id="ARBA00022603"/>
    </source>
</evidence>
<keyword evidence="5 6" id="KW-0949">S-adenosyl-L-methionine</keyword>
<dbReference type="PIRSF" id="PIRSF003078">
    <property type="entry name" value="GidB"/>
    <property type="match status" value="1"/>
</dbReference>
<dbReference type="CDD" id="cd02440">
    <property type="entry name" value="AdoMet_MTases"/>
    <property type="match status" value="1"/>
</dbReference>
<feature type="binding site" evidence="6">
    <location>
        <position position="94"/>
    </location>
    <ligand>
        <name>S-adenosyl-L-methionine</name>
        <dbReference type="ChEBI" id="CHEBI:59789"/>
    </ligand>
</feature>
<dbReference type="EMBL" id="JADINH010000024">
    <property type="protein sequence ID" value="MBO8415033.1"/>
    <property type="molecule type" value="Genomic_DNA"/>
</dbReference>
<dbReference type="Pfam" id="PF02527">
    <property type="entry name" value="GidB"/>
    <property type="match status" value="1"/>
</dbReference>
<protein>
    <recommendedName>
        <fullName evidence="6">Ribosomal RNA small subunit methyltransferase G</fullName>
        <ecNumber evidence="6">2.1.1.170</ecNumber>
    </recommendedName>
    <alternativeName>
        <fullName evidence="6">16S rRNA 7-methylguanosine methyltransferase</fullName>
        <shortName evidence="6">16S rRNA m7G methyltransferase</shortName>
    </alternativeName>
</protein>
<reference evidence="7" key="2">
    <citation type="journal article" date="2021" name="PeerJ">
        <title>Extensive microbial diversity within the chicken gut microbiome revealed by metagenomics and culture.</title>
        <authorList>
            <person name="Gilroy R."/>
            <person name="Ravi A."/>
            <person name="Getino M."/>
            <person name="Pursley I."/>
            <person name="Horton D.L."/>
            <person name="Alikhan N.F."/>
            <person name="Baker D."/>
            <person name="Gharbi K."/>
            <person name="Hall N."/>
            <person name="Watson M."/>
            <person name="Adriaenssens E.M."/>
            <person name="Foster-Nyarko E."/>
            <person name="Jarju S."/>
            <person name="Secka A."/>
            <person name="Antonio M."/>
            <person name="Oren A."/>
            <person name="Chaudhuri R.R."/>
            <person name="La Ragione R."/>
            <person name="Hildebrand F."/>
            <person name="Pallen M.J."/>
        </authorList>
    </citation>
    <scope>NUCLEOTIDE SEQUENCE</scope>
    <source>
        <strain evidence="7">17213</strain>
    </source>
</reference>
<comment type="caution">
    <text evidence="6">Lacks conserved residue(s) required for the propagation of feature annotation.</text>
</comment>
<dbReference type="Gene3D" id="3.40.50.150">
    <property type="entry name" value="Vaccinia Virus protein VP39"/>
    <property type="match status" value="1"/>
</dbReference>
<accession>A0A9D9D9S6</accession>
<dbReference type="InterPro" id="IPR029063">
    <property type="entry name" value="SAM-dependent_MTases_sf"/>
</dbReference>
<dbReference type="Proteomes" id="UP000823631">
    <property type="component" value="Unassembled WGS sequence"/>
</dbReference>
<keyword evidence="2 6" id="KW-0698">rRNA processing</keyword>
<feature type="binding site" evidence="6">
    <location>
        <begin position="145"/>
        <end position="146"/>
    </location>
    <ligand>
        <name>S-adenosyl-L-methionine</name>
        <dbReference type="ChEBI" id="CHEBI:59789"/>
    </ligand>
</feature>
<evidence type="ECO:0000313" key="8">
    <source>
        <dbReference type="Proteomes" id="UP000823631"/>
    </source>
</evidence>
<reference evidence="7" key="1">
    <citation type="submission" date="2020-10" db="EMBL/GenBank/DDBJ databases">
        <authorList>
            <person name="Gilroy R."/>
        </authorList>
    </citation>
    <scope>NUCLEOTIDE SEQUENCE</scope>
    <source>
        <strain evidence="7">17213</strain>
    </source>
</reference>
<gene>
    <name evidence="6 7" type="primary">rsmG</name>
    <name evidence="7" type="ORF">IAB19_01465</name>
</gene>
<organism evidence="7 8">
    <name type="scientific">Candidatus Avisuccinivibrio stercorigallinarum</name>
    <dbReference type="NCBI Taxonomy" id="2840704"/>
    <lineage>
        <taxon>Bacteria</taxon>
        <taxon>Pseudomonadati</taxon>
        <taxon>Pseudomonadota</taxon>
        <taxon>Gammaproteobacteria</taxon>
        <taxon>Aeromonadales</taxon>
        <taxon>Succinivibrionaceae</taxon>
        <taxon>Succinivibrionaceae incertae sedis</taxon>
        <taxon>Candidatus Avisuccinivibrio</taxon>
    </lineage>
</organism>